<gene>
    <name evidence="3 8" type="primary">grpE</name>
    <name evidence="8" type="ORF">E1269_18335</name>
</gene>
<comment type="function">
    <text evidence="3 4">Participates actively in the response to hyperosmotic and heat shock by preventing the aggregation of stress-denatured proteins, in association with DnaK and GrpE. It is the nucleotide exchange factor for DnaK and may function as a thermosensor. Unfolded proteins bind initially to DnaJ; upon interaction with the DnaJ-bound protein, DnaK hydrolyzes its bound ATP, resulting in the formation of a stable complex. GrpE releases ADP from DnaK; ATP binding to DnaK triggers the release of the substrate protein, thus completing the reaction cycle. Several rounds of ATP-dependent interactions between DnaJ, DnaK and GrpE are required for fully efficient folding.</text>
</comment>
<dbReference type="InterPro" id="IPR000740">
    <property type="entry name" value="GrpE"/>
</dbReference>
<keyword evidence="3 4" id="KW-0346">Stress response</keyword>
<comment type="similarity">
    <text evidence="1 3 5">Belongs to the GrpE family.</text>
</comment>
<keyword evidence="2 3" id="KW-0143">Chaperone</keyword>
<dbReference type="InParanoid" id="A0A4R5DA07"/>
<evidence type="ECO:0000256" key="3">
    <source>
        <dbReference type="HAMAP-Rule" id="MF_01151"/>
    </source>
</evidence>
<dbReference type="CDD" id="cd00446">
    <property type="entry name" value="GrpE"/>
    <property type="match status" value="1"/>
</dbReference>
<dbReference type="FunCoup" id="A0A4R5DA07">
    <property type="interactions" value="301"/>
</dbReference>
<dbReference type="HAMAP" id="MF_01151">
    <property type="entry name" value="GrpE"/>
    <property type="match status" value="1"/>
</dbReference>
<comment type="subcellular location">
    <subcellularLocation>
        <location evidence="3">Cytoplasm</location>
    </subcellularLocation>
</comment>
<keyword evidence="6" id="KW-0175">Coiled coil</keyword>
<comment type="subunit">
    <text evidence="3">Homodimer.</text>
</comment>
<feature type="compositionally biased region" description="Basic and acidic residues" evidence="7">
    <location>
        <begin position="1"/>
        <end position="22"/>
    </location>
</feature>
<dbReference type="AlphaFoldDB" id="A0A4R5DA07"/>
<evidence type="ECO:0000256" key="6">
    <source>
        <dbReference type="SAM" id="Coils"/>
    </source>
</evidence>
<evidence type="ECO:0000313" key="8">
    <source>
        <dbReference type="EMBL" id="TDE08274.1"/>
    </source>
</evidence>
<dbReference type="Proteomes" id="UP000294739">
    <property type="component" value="Unassembled WGS sequence"/>
</dbReference>
<dbReference type="GO" id="GO:0005737">
    <property type="term" value="C:cytoplasm"/>
    <property type="evidence" value="ECO:0007669"/>
    <property type="project" value="UniProtKB-SubCell"/>
</dbReference>
<feature type="region of interest" description="Disordered" evidence="7">
    <location>
        <begin position="187"/>
        <end position="218"/>
    </location>
</feature>
<evidence type="ECO:0000256" key="4">
    <source>
        <dbReference type="RuleBase" id="RU000639"/>
    </source>
</evidence>
<dbReference type="PANTHER" id="PTHR21237:SF23">
    <property type="entry name" value="GRPE PROTEIN HOMOLOG, MITOCHONDRIAL"/>
    <property type="match status" value="1"/>
</dbReference>
<evidence type="ECO:0000313" key="9">
    <source>
        <dbReference type="Proteomes" id="UP000294739"/>
    </source>
</evidence>
<evidence type="ECO:0000256" key="7">
    <source>
        <dbReference type="SAM" id="MobiDB-lite"/>
    </source>
</evidence>
<dbReference type="InterPro" id="IPR009012">
    <property type="entry name" value="GrpE_head"/>
</dbReference>
<evidence type="ECO:0000256" key="2">
    <source>
        <dbReference type="ARBA" id="ARBA00023186"/>
    </source>
</evidence>
<sequence>MKPVIRDRRRIDPETGERRQADADPGSGRAGADPESAGAPAATADAVAEELAQARAEAAERLDDLRRLQAEYVNYRRRVERDRELVRETATAEVLNELLSVLDDIGRAREHGDLNGAFRSVGEALEAVTAKAGLVRFGEPGDAFDPTIHEALMHGYADDVDVPTATQILQPGYRIGERVIRPARVAVAEPTEALPDSPGEIEDTPQTTEGGSADNEGT</sequence>
<dbReference type="GO" id="GO:0042803">
    <property type="term" value="F:protein homodimerization activity"/>
    <property type="evidence" value="ECO:0007669"/>
    <property type="project" value="InterPro"/>
</dbReference>
<keyword evidence="3" id="KW-0963">Cytoplasm</keyword>
<dbReference type="Gene3D" id="2.30.22.10">
    <property type="entry name" value="Head domain of nucleotide exchange factor GrpE"/>
    <property type="match status" value="1"/>
</dbReference>
<feature type="coiled-coil region" evidence="6">
    <location>
        <begin position="48"/>
        <end position="85"/>
    </location>
</feature>
<evidence type="ECO:0000256" key="5">
    <source>
        <dbReference type="RuleBase" id="RU004478"/>
    </source>
</evidence>
<dbReference type="SUPFAM" id="SSF51064">
    <property type="entry name" value="Head domain of nucleotide exchange factor GrpE"/>
    <property type="match status" value="1"/>
</dbReference>
<dbReference type="PROSITE" id="PS01071">
    <property type="entry name" value="GRPE"/>
    <property type="match status" value="1"/>
</dbReference>
<dbReference type="GO" id="GO:0051087">
    <property type="term" value="F:protein-folding chaperone binding"/>
    <property type="evidence" value="ECO:0007669"/>
    <property type="project" value="InterPro"/>
</dbReference>
<dbReference type="InterPro" id="IPR013805">
    <property type="entry name" value="GrpE_CC"/>
</dbReference>
<keyword evidence="9" id="KW-1185">Reference proteome</keyword>
<feature type="region of interest" description="Disordered" evidence="7">
    <location>
        <begin position="1"/>
        <end position="48"/>
    </location>
</feature>
<dbReference type="OrthoDB" id="5191115at2"/>
<dbReference type="GO" id="GO:0051082">
    <property type="term" value="F:unfolded protein binding"/>
    <property type="evidence" value="ECO:0007669"/>
    <property type="project" value="TreeGrafter"/>
</dbReference>
<reference evidence="8 9" key="1">
    <citation type="submission" date="2019-03" db="EMBL/GenBank/DDBJ databases">
        <title>Draft genome sequences of novel Actinobacteria.</title>
        <authorList>
            <person name="Sahin N."/>
            <person name="Ay H."/>
            <person name="Saygin H."/>
        </authorList>
    </citation>
    <scope>NUCLEOTIDE SEQUENCE [LARGE SCALE GENOMIC DNA]</scope>
    <source>
        <strain evidence="8 9">5K138</strain>
    </source>
</reference>
<dbReference type="PRINTS" id="PR00773">
    <property type="entry name" value="GRPEPROTEIN"/>
</dbReference>
<dbReference type="Pfam" id="PF01025">
    <property type="entry name" value="GrpE"/>
    <property type="match status" value="1"/>
</dbReference>
<name>A0A4R5DA07_9ACTN</name>
<evidence type="ECO:0000256" key="1">
    <source>
        <dbReference type="ARBA" id="ARBA00009054"/>
    </source>
</evidence>
<organism evidence="8 9">
    <name type="scientific">Jiangella asiatica</name>
    <dbReference type="NCBI Taxonomy" id="2530372"/>
    <lineage>
        <taxon>Bacteria</taxon>
        <taxon>Bacillati</taxon>
        <taxon>Actinomycetota</taxon>
        <taxon>Actinomycetes</taxon>
        <taxon>Jiangellales</taxon>
        <taxon>Jiangellaceae</taxon>
        <taxon>Jiangella</taxon>
    </lineage>
</organism>
<dbReference type="Gene3D" id="3.90.20.20">
    <property type="match status" value="1"/>
</dbReference>
<dbReference type="PANTHER" id="PTHR21237">
    <property type="entry name" value="GRPE PROTEIN"/>
    <property type="match status" value="1"/>
</dbReference>
<dbReference type="SUPFAM" id="SSF58014">
    <property type="entry name" value="Coiled-coil domain of nucleotide exchange factor GrpE"/>
    <property type="match status" value="1"/>
</dbReference>
<protein>
    <recommendedName>
        <fullName evidence="3 4">Protein GrpE</fullName>
    </recommendedName>
    <alternativeName>
        <fullName evidence="3">HSP-70 cofactor</fullName>
    </alternativeName>
</protein>
<feature type="compositionally biased region" description="Low complexity" evidence="7">
    <location>
        <begin position="30"/>
        <end position="48"/>
    </location>
</feature>
<dbReference type="EMBL" id="SMKZ01000026">
    <property type="protein sequence ID" value="TDE08274.1"/>
    <property type="molecule type" value="Genomic_DNA"/>
</dbReference>
<comment type="caution">
    <text evidence="8">The sequence shown here is derived from an EMBL/GenBank/DDBJ whole genome shotgun (WGS) entry which is preliminary data.</text>
</comment>
<proteinExistence type="inferred from homology"/>
<dbReference type="GO" id="GO:0000774">
    <property type="term" value="F:adenyl-nucleotide exchange factor activity"/>
    <property type="evidence" value="ECO:0007669"/>
    <property type="project" value="InterPro"/>
</dbReference>
<accession>A0A4R5DA07</accession>
<dbReference type="GO" id="GO:0006457">
    <property type="term" value="P:protein folding"/>
    <property type="evidence" value="ECO:0007669"/>
    <property type="project" value="InterPro"/>
</dbReference>